<sequence length="129" mass="13975">MTVMKKLLIVALGVMVLAGCASSGNKALQKESETSVQTKIKEGVTTKAQVKSNFGSPDSVNYTDGGKEIWKYGFAKLKVNGTSFIPFYGLFHNGTHGTKKELTILFNGDVVEKYNMSESAVETKTGWAD</sequence>
<gene>
    <name evidence="2" type="ORF">BS639_11015</name>
</gene>
<evidence type="ECO:0008006" key="4">
    <source>
        <dbReference type="Google" id="ProtNLM"/>
    </source>
</evidence>
<evidence type="ECO:0000256" key="1">
    <source>
        <dbReference type="SAM" id="SignalP"/>
    </source>
</evidence>
<feature type="chain" id="PRO_5045107569" description="Lipoprotein SmpA/OmlA domain-containing protein" evidence="1">
    <location>
        <begin position="24"/>
        <end position="129"/>
    </location>
</feature>
<reference evidence="2 3" key="1">
    <citation type="journal article" date="2017" name="Int. J. Syst. Evol. Microbiol.">
        <title>Rouxiella badensis sp. nov. and Rouxiella silvae sp. nov. isolated from peat bog soil in Germany and emendation of the genus description.</title>
        <authorList>
            <person name="Le Fleche-Mateos A."/>
            <person name="Kugler J.H."/>
            <person name="Hansen S.H."/>
            <person name="Syldatk C."/>
            <person name="Hausmann R."/>
            <person name="Lomprez F."/>
            <person name="Vandenbogaert M."/>
            <person name="Manuguerra J.C."/>
            <person name="Grimont P.A."/>
        </authorList>
    </citation>
    <scope>NUCLEOTIDE SEQUENCE [LARGE SCALE GENOMIC DNA]</scope>
    <source>
        <strain evidence="2 3">213</strain>
    </source>
</reference>
<evidence type="ECO:0000313" key="3">
    <source>
        <dbReference type="Proteomes" id="UP000192722"/>
    </source>
</evidence>
<comment type="caution">
    <text evidence="2">The sequence shown here is derived from an EMBL/GenBank/DDBJ whole genome shotgun (WGS) entry which is preliminary data.</text>
</comment>
<keyword evidence="1" id="KW-0732">Signal</keyword>
<dbReference type="Proteomes" id="UP000192722">
    <property type="component" value="Unassembled WGS sequence"/>
</dbReference>
<dbReference type="EMBL" id="MRWD01000023">
    <property type="protein sequence ID" value="ORJ21152.1"/>
    <property type="molecule type" value="Genomic_DNA"/>
</dbReference>
<protein>
    <recommendedName>
        <fullName evidence="4">Lipoprotein SmpA/OmlA domain-containing protein</fullName>
    </recommendedName>
</protein>
<feature type="signal peptide" evidence="1">
    <location>
        <begin position="1"/>
        <end position="23"/>
    </location>
</feature>
<accession>A0ABX3U0V1</accession>
<evidence type="ECO:0000313" key="2">
    <source>
        <dbReference type="EMBL" id="ORJ21152.1"/>
    </source>
</evidence>
<proteinExistence type="predicted"/>
<name>A0ABX3U0V1_9GAMM</name>
<organism evidence="2 3">
    <name type="scientific">Rouxiella silvae</name>
    <dbReference type="NCBI Taxonomy" id="1646373"/>
    <lineage>
        <taxon>Bacteria</taxon>
        <taxon>Pseudomonadati</taxon>
        <taxon>Pseudomonadota</taxon>
        <taxon>Gammaproteobacteria</taxon>
        <taxon>Enterobacterales</taxon>
        <taxon>Yersiniaceae</taxon>
        <taxon>Rouxiella</taxon>
    </lineage>
</organism>
<keyword evidence="3" id="KW-1185">Reference proteome</keyword>
<dbReference type="PROSITE" id="PS51257">
    <property type="entry name" value="PROKAR_LIPOPROTEIN"/>
    <property type="match status" value="1"/>
</dbReference>